<reference evidence="2 3" key="1">
    <citation type="submission" date="2018-01" db="EMBL/GenBank/DDBJ databases">
        <authorList>
            <person name="Paulsen S."/>
            <person name="Gram L.K."/>
        </authorList>
    </citation>
    <scope>NUCLEOTIDE SEQUENCE [LARGE SCALE GENOMIC DNA]</scope>
    <source>
        <strain evidence="2 3">S2676</strain>
    </source>
</reference>
<dbReference type="OrthoDB" id="6308777at2"/>
<comment type="caution">
    <text evidence="2">The sequence shown here is derived from an EMBL/GenBank/DDBJ whole genome shotgun (WGS) entry which is preliminary data.</text>
</comment>
<name>A0A5S3WPK6_9GAMM</name>
<proteinExistence type="predicted"/>
<evidence type="ECO:0000256" key="1">
    <source>
        <dbReference type="SAM" id="SignalP"/>
    </source>
</evidence>
<evidence type="ECO:0000313" key="2">
    <source>
        <dbReference type="EMBL" id="TMP30586.1"/>
    </source>
</evidence>
<accession>A0A5S3WPK6</accession>
<dbReference type="PROSITE" id="PS51257">
    <property type="entry name" value="PROKAR_LIPOPROTEIN"/>
    <property type="match status" value="1"/>
</dbReference>
<sequence>MKCSGWFATLLTLLLCGCQYSKATPVYAALIEQTTPAMIREIQDAIVALKGGTAPRLAHNVFMQHSTLLLEKGNSLDLSGQPILGSKEGGVTGFELQKRAEQCVLYYPRTQKYQVLSTVPCVINPQQPERR</sequence>
<reference evidence="3" key="2">
    <citation type="submission" date="2019-06" db="EMBL/GenBank/DDBJ databases">
        <title>Co-occurence of chitin degradation, pigmentation and bioactivity in marine Pseudoalteromonas.</title>
        <authorList>
            <person name="Sonnenschein E.C."/>
            <person name="Bech P.K."/>
        </authorList>
    </citation>
    <scope>NUCLEOTIDE SEQUENCE [LARGE SCALE GENOMIC DNA]</scope>
    <source>
        <strain evidence="3">S2676</strain>
    </source>
</reference>
<dbReference type="EMBL" id="PNCI01000012">
    <property type="protein sequence ID" value="TMP30586.1"/>
    <property type="molecule type" value="Genomic_DNA"/>
</dbReference>
<gene>
    <name evidence="2" type="ORF">CWB99_05885</name>
</gene>
<feature type="chain" id="PRO_5024416869" description="Lipoprotein" evidence="1">
    <location>
        <begin position="24"/>
        <end position="131"/>
    </location>
</feature>
<dbReference type="Proteomes" id="UP000310249">
    <property type="component" value="Unassembled WGS sequence"/>
</dbReference>
<dbReference type="RefSeq" id="WP_138552608.1">
    <property type="nucleotide sequence ID" value="NZ_PNCH01000039.1"/>
</dbReference>
<feature type="signal peptide" evidence="1">
    <location>
        <begin position="1"/>
        <end position="23"/>
    </location>
</feature>
<evidence type="ECO:0000313" key="3">
    <source>
        <dbReference type="Proteomes" id="UP000310249"/>
    </source>
</evidence>
<evidence type="ECO:0008006" key="4">
    <source>
        <dbReference type="Google" id="ProtNLM"/>
    </source>
</evidence>
<keyword evidence="1" id="KW-0732">Signal</keyword>
<organism evidence="2 3">
    <name type="scientific">Pseudoalteromonas rubra</name>
    <dbReference type="NCBI Taxonomy" id="43658"/>
    <lineage>
        <taxon>Bacteria</taxon>
        <taxon>Pseudomonadati</taxon>
        <taxon>Pseudomonadota</taxon>
        <taxon>Gammaproteobacteria</taxon>
        <taxon>Alteromonadales</taxon>
        <taxon>Pseudoalteromonadaceae</taxon>
        <taxon>Pseudoalteromonas</taxon>
    </lineage>
</organism>
<protein>
    <recommendedName>
        <fullName evidence="4">Lipoprotein</fullName>
    </recommendedName>
</protein>
<dbReference type="AlphaFoldDB" id="A0A5S3WPK6"/>